<dbReference type="AlphaFoldDB" id="A0A2K8UC11"/>
<dbReference type="Proteomes" id="UP000232638">
    <property type="component" value="Chromosome"/>
</dbReference>
<gene>
    <name evidence="1" type="ORF">THSYN_20630</name>
</gene>
<evidence type="ECO:0000313" key="1">
    <source>
        <dbReference type="EMBL" id="AUB83113.1"/>
    </source>
</evidence>
<name>A0A2K8UC11_9GAMM</name>
<proteinExistence type="predicted"/>
<sequence>MAKQKRKLTTAEKAAKKRRREQYMCVFLNGKQKMVRRPQMIDGLPEEEFVLRNADPIWLHENGMWEYLDGGA</sequence>
<accession>A0A2K8UC11</accession>
<dbReference type="OrthoDB" id="5906620at2"/>
<reference evidence="1 2" key="1">
    <citation type="submission" date="2017-03" db="EMBL/GenBank/DDBJ databases">
        <title>Complete genome sequence of Candidatus 'Thiodictyon syntrophicum' sp. nov. strain Cad16T, a photolithoautotroph purple sulfur bacterium isolated from an alpine meromictic lake.</title>
        <authorList>
            <person name="Luedin S.M."/>
            <person name="Pothier J.F."/>
            <person name="Danza F."/>
            <person name="Storelli N."/>
            <person name="Wittwer M."/>
            <person name="Tonolla M."/>
        </authorList>
    </citation>
    <scope>NUCLEOTIDE SEQUENCE [LARGE SCALE GENOMIC DNA]</scope>
    <source>
        <strain evidence="1 2">Cad16T</strain>
    </source>
</reference>
<evidence type="ECO:0000313" key="2">
    <source>
        <dbReference type="Proteomes" id="UP000232638"/>
    </source>
</evidence>
<organism evidence="1 2">
    <name type="scientific">Candidatus Thiodictyon syntrophicum</name>
    <dbReference type="NCBI Taxonomy" id="1166950"/>
    <lineage>
        <taxon>Bacteria</taxon>
        <taxon>Pseudomonadati</taxon>
        <taxon>Pseudomonadota</taxon>
        <taxon>Gammaproteobacteria</taxon>
        <taxon>Chromatiales</taxon>
        <taxon>Chromatiaceae</taxon>
        <taxon>Thiodictyon</taxon>
    </lineage>
</organism>
<dbReference type="KEGG" id="tsy:THSYN_20630"/>
<protein>
    <submittedName>
        <fullName evidence="1">Uncharacterized protein</fullName>
    </submittedName>
</protein>
<keyword evidence="2" id="KW-1185">Reference proteome</keyword>
<dbReference type="EMBL" id="CP020370">
    <property type="protein sequence ID" value="AUB83113.1"/>
    <property type="molecule type" value="Genomic_DNA"/>
</dbReference>
<dbReference type="RefSeq" id="WP_100920811.1">
    <property type="nucleotide sequence ID" value="NZ_CP020370.1"/>
</dbReference>